<evidence type="ECO:0000313" key="2">
    <source>
        <dbReference type="Proteomes" id="UP000377595"/>
    </source>
</evidence>
<proteinExistence type="predicted"/>
<reference evidence="1 2" key="1">
    <citation type="submission" date="2019-10" db="EMBL/GenBank/DDBJ databases">
        <title>Whole genome shotgun sequence of Acrocarpospora pleiomorpha NBRC 16267.</title>
        <authorList>
            <person name="Ichikawa N."/>
            <person name="Kimura A."/>
            <person name="Kitahashi Y."/>
            <person name="Komaki H."/>
            <person name="Oguchi A."/>
        </authorList>
    </citation>
    <scope>NUCLEOTIDE SEQUENCE [LARGE SCALE GENOMIC DNA]</scope>
    <source>
        <strain evidence="1 2">NBRC 16267</strain>
    </source>
</reference>
<dbReference type="EMBL" id="BLAF01000042">
    <property type="protein sequence ID" value="GES23554.1"/>
    <property type="molecule type" value="Genomic_DNA"/>
</dbReference>
<comment type="caution">
    <text evidence="1">The sequence shown here is derived from an EMBL/GenBank/DDBJ whole genome shotgun (WGS) entry which is preliminary data.</text>
</comment>
<dbReference type="Proteomes" id="UP000377595">
    <property type="component" value="Unassembled WGS sequence"/>
</dbReference>
<accession>A0A5M3XQM9</accession>
<protein>
    <submittedName>
        <fullName evidence="1">Uncharacterized protein</fullName>
    </submittedName>
</protein>
<name>A0A5M3XQM9_9ACTN</name>
<gene>
    <name evidence="1" type="ORF">Aple_064530</name>
</gene>
<keyword evidence="2" id="KW-1185">Reference proteome</keyword>
<organism evidence="1 2">
    <name type="scientific">Acrocarpospora pleiomorpha</name>
    <dbReference type="NCBI Taxonomy" id="90975"/>
    <lineage>
        <taxon>Bacteria</taxon>
        <taxon>Bacillati</taxon>
        <taxon>Actinomycetota</taxon>
        <taxon>Actinomycetes</taxon>
        <taxon>Streptosporangiales</taxon>
        <taxon>Streptosporangiaceae</taxon>
        <taxon>Acrocarpospora</taxon>
    </lineage>
</organism>
<sequence>MAASTIRNQPVLEVVLPSGPPRLTRGAATELLAILLEAQHKQNLPTSRPDVA</sequence>
<evidence type="ECO:0000313" key="1">
    <source>
        <dbReference type="EMBL" id="GES23554.1"/>
    </source>
</evidence>
<dbReference type="AlphaFoldDB" id="A0A5M3XQM9"/>